<keyword evidence="5" id="KW-0687">Ribonucleoprotein</keyword>
<dbReference type="FunFam" id="4.10.830.10:FF:000002">
    <property type="entry name" value="40S ribosomal protein S29"/>
    <property type="match status" value="1"/>
</dbReference>
<dbReference type="InterPro" id="IPR018271">
    <property type="entry name" value="Ribosomal_uS14_CS"/>
</dbReference>
<dbReference type="OrthoDB" id="10252683at2759"/>
<name>A0A086JA17_TOXGO</name>
<dbReference type="InterPro" id="IPR001209">
    <property type="entry name" value="Ribosomal_uS14"/>
</dbReference>
<dbReference type="PANTHER" id="PTHR12010:SF2">
    <property type="entry name" value="40S RIBOSOMAL PROTEIN S29"/>
    <property type="match status" value="1"/>
</dbReference>
<evidence type="ECO:0000256" key="1">
    <source>
        <dbReference type="ARBA" id="ARBA00001947"/>
    </source>
</evidence>
<comment type="caution">
    <text evidence="6">The sequence shown here is derived from an EMBL/GenBank/DDBJ whole genome shotgun (WGS) entry which is preliminary data.</text>
</comment>
<reference evidence="6 7" key="1">
    <citation type="submission" date="2014-03" db="EMBL/GenBank/DDBJ databases">
        <authorList>
            <person name="Sibley D."/>
            <person name="Venepally P."/>
            <person name="Karamycheva S."/>
            <person name="Hadjithomas M."/>
            <person name="Khan A."/>
            <person name="Brunk B."/>
            <person name="Roos D."/>
            <person name="Caler E."/>
            <person name="Lorenzi H."/>
        </authorList>
    </citation>
    <scope>NUCLEOTIDE SEQUENCE [LARGE SCALE GENOMIC DNA]</scope>
    <source>
        <strain evidence="7">p89</strain>
    </source>
</reference>
<dbReference type="AlphaFoldDB" id="A0A086JA17"/>
<evidence type="ECO:0000313" key="6">
    <source>
        <dbReference type="EMBL" id="KFG28985.1"/>
    </source>
</evidence>
<dbReference type="Pfam" id="PF00253">
    <property type="entry name" value="Ribosomal_S14"/>
    <property type="match status" value="1"/>
</dbReference>
<accession>A0A086JA17</accession>
<evidence type="ECO:0000256" key="4">
    <source>
        <dbReference type="ARBA" id="ARBA00022980"/>
    </source>
</evidence>
<dbReference type="VEuPathDB" id="ToxoDB:TGP89_242340"/>
<dbReference type="PROSITE" id="PS00527">
    <property type="entry name" value="RIBOSOMAL_S14"/>
    <property type="match status" value="1"/>
</dbReference>
<keyword evidence="4 6" id="KW-0689">Ribosomal protein</keyword>
<comment type="cofactor">
    <cofactor evidence="1">
        <name>Zn(2+)</name>
        <dbReference type="ChEBI" id="CHEBI:29105"/>
    </cofactor>
</comment>
<dbReference type="EMBL" id="AEYI02002255">
    <property type="protein sequence ID" value="KFG28985.1"/>
    <property type="molecule type" value="Genomic_DNA"/>
</dbReference>
<gene>
    <name evidence="6" type="ORF">TGP89_242340</name>
</gene>
<dbReference type="GO" id="GO:0022627">
    <property type="term" value="C:cytosolic small ribosomal subunit"/>
    <property type="evidence" value="ECO:0007669"/>
    <property type="project" value="TreeGrafter"/>
</dbReference>
<evidence type="ECO:0000313" key="7">
    <source>
        <dbReference type="Proteomes" id="UP000028828"/>
    </source>
</evidence>
<evidence type="ECO:0000256" key="3">
    <source>
        <dbReference type="ARBA" id="ARBA00022833"/>
    </source>
</evidence>
<proteinExistence type="inferred from homology"/>
<evidence type="ECO:0000256" key="5">
    <source>
        <dbReference type="ARBA" id="ARBA00023274"/>
    </source>
</evidence>
<protein>
    <submittedName>
        <fullName evidence="6">Ribosomal protein RPS29</fullName>
    </submittedName>
</protein>
<comment type="similarity">
    <text evidence="2">Belongs to the universal ribosomal protein uS14 family.</text>
</comment>
<evidence type="ECO:0000256" key="2">
    <source>
        <dbReference type="ARBA" id="ARBA00009083"/>
    </source>
</evidence>
<dbReference type="Gene3D" id="4.10.830.10">
    <property type="entry name" value="30s Ribosomal Protein S14, Chain N"/>
    <property type="match status" value="1"/>
</dbReference>
<dbReference type="GO" id="GO:0003735">
    <property type="term" value="F:structural constituent of ribosome"/>
    <property type="evidence" value="ECO:0007669"/>
    <property type="project" value="InterPro"/>
</dbReference>
<dbReference type="InterPro" id="IPR039744">
    <property type="entry name" value="RIbosomal_uS14_euk_arc"/>
</dbReference>
<dbReference type="InterPro" id="IPR043140">
    <property type="entry name" value="Ribosomal_uS14_sf"/>
</dbReference>
<keyword evidence="3" id="KW-0862">Zinc</keyword>
<dbReference type="GO" id="GO:0008270">
    <property type="term" value="F:zinc ion binding"/>
    <property type="evidence" value="ECO:0007669"/>
    <property type="project" value="InterPro"/>
</dbReference>
<dbReference type="Proteomes" id="UP000028828">
    <property type="component" value="Unassembled WGS sequence"/>
</dbReference>
<organism evidence="6 7">
    <name type="scientific">Toxoplasma gondii p89</name>
    <dbReference type="NCBI Taxonomy" id="943119"/>
    <lineage>
        <taxon>Eukaryota</taxon>
        <taxon>Sar</taxon>
        <taxon>Alveolata</taxon>
        <taxon>Apicomplexa</taxon>
        <taxon>Conoidasida</taxon>
        <taxon>Coccidia</taxon>
        <taxon>Eucoccidiorida</taxon>
        <taxon>Eimeriorina</taxon>
        <taxon>Sarcocystidae</taxon>
        <taxon>Toxoplasma</taxon>
    </lineage>
</organism>
<sequence>MTNKPIDASVISQTSLPEEVQQGLPVETVGKSEDIRSRRGLTRVSHQTPAGVDAEGWKAAKIRTNTISFSRVNPPHLVSKQKESRVCFNRHGMVRKYGLMMCRQCFRERANQIGFVKAPRLSIETVPISLKVFYADDATFEQAVTRCDGMAPVDGSTACVNP</sequence>
<dbReference type="GO" id="GO:0002181">
    <property type="term" value="P:cytoplasmic translation"/>
    <property type="evidence" value="ECO:0007669"/>
    <property type="project" value="TreeGrafter"/>
</dbReference>
<dbReference type="PANTHER" id="PTHR12010">
    <property type="entry name" value="40S RIBOSOMAL PROTEIN S29"/>
    <property type="match status" value="1"/>
</dbReference>